<dbReference type="Proteomes" id="UP000004757">
    <property type="component" value="Unassembled WGS sequence"/>
</dbReference>
<proteinExistence type="inferred from homology"/>
<dbReference type="SUPFAM" id="SSF100879">
    <property type="entry name" value="Lesion bypass DNA polymerase (Y-family), little finger domain"/>
    <property type="match status" value="1"/>
</dbReference>
<dbReference type="GO" id="GO:0003887">
    <property type="term" value="F:DNA-directed DNA polymerase activity"/>
    <property type="evidence" value="ECO:0007669"/>
    <property type="project" value="InterPro"/>
</dbReference>
<comment type="similarity">
    <text evidence="1">Belongs to the DNA polymerase type-Y family.</text>
</comment>
<dbReference type="InterPro" id="IPR036775">
    <property type="entry name" value="DNA_pol_Y-fam_lit_finger_sf"/>
</dbReference>
<dbReference type="PANTHER" id="PTHR11076">
    <property type="entry name" value="DNA REPAIR POLYMERASE UMUC / TRANSFERASE FAMILY MEMBER"/>
    <property type="match status" value="1"/>
</dbReference>
<dbReference type="InterPro" id="IPR001126">
    <property type="entry name" value="UmuC"/>
</dbReference>
<dbReference type="Gene3D" id="3.30.1490.100">
    <property type="entry name" value="DNA polymerase, Y-family, little finger domain"/>
    <property type="match status" value="1"/>
</dbReference>
<name>D4XV03_9BACT</name>
<dbReference type="eggNOG" id="COG0389">
    <property type="taxonomic scope" value="Bacteria"/>
</dbReference>
<dbReference type="Gene3D" id="3.30.70.270">
    <property type="match status" value="1"/>
</dbReference>
<dbReference type="OrthoDB" id="9808813at2"/>
<dbReference type="GO" id="GO:0042276">
    <property type="term" value="P:error-prone translesion synthesis"/>
    <property type="evidence" value="ECO:0007669"/>
    <property type="project" value="TreeGrafter"/>
</dbReference>
<dbReference type="Gene3D" id="1.10.150.20">
    <property type="entry name" value="5' to 3' exonuclease, C-terminal subdomain"/>
    <property type="match status" value="1"/>
</dbReference>
<dbReference type="Pfam" id="PF00817">
    <property type="entry name" value="IMS"/>
    <property type="match status" value="1"/>
</dbReference>
<organism evidence="3 4">
    <name type="scientific">Mycoplasmopsis alligatoris A21JP2</name>
    <dbReference type="NCBI Taxonomy" id="747682"/>
    <lineage>
        <taxon>Bacteria</taxon>
        <taxon>Bacillati</taxon>
        <taxon>Mycoplasmatota</taxon>
        <taxon>Mycoplasmoidales</taxon>
        <taxon>Metamycoplasmataceae</taxon>
        <taxon>Mycoplasmopsis</taxon>
    </lineage>
</organism>
<reference evidence="3 4" key="1">
    <citation type="submission" date="2010-03" db="EMBL/GenBank/DDBJ databases">
        <authorList>
            <person name="Glass J.I."/>
            <person name="Benders G.A."/>
            <person name="Durkin A.S."/>
            <person name="Farmerie W.G."/>
            <person name="Hlavinka K."/>
            <person name="Hostetler J."/>
            <person name="Jackson J."/>
            <person name="May M.A."/>
            <person name="Miller R.H."/>
            <person name="Paralanov V."/>
            <person name="Radune D."/>
            <person name="Szczypinski B."/>
            <person name="Brown D.R."/>
        </authorList>
    </citation>
    <scope>NUCLEOTIDE SEQUENCE [LARGE SCALE GENOMIC DNA]</scope>
    <source>
        <strain evidence="3 4">A21JP2</strain>
    </source>
</reference>
<dbReference type="GO" id="GO:0006281">
    <property type="term" value="P:DNA repair"/>
    <property type="evidence" value="ECO:0007669"/>
    <property type="project" value="InterPro"/>
</dbReference>
<protein>
    <submittedName>
        <fullName evidence="3">ImpB/MucB/SamB family protein</fullName>
    </submittedName>
</protein>
<feature type="domain" description="UmuC" evidence="2">
    <location>
        <begin position="8"/>
        <end position="189"/>
    </location>
</feature>
<evidence type="ECO:0000256" key="1">
    <source>
        <dbReference type="ARBA" id="ARBA00010945"/>
    </source>
</evidence>
<dbReference type="InterPro" id="IPR043128">
    <property type="entry name" value="Rev_trsase/Diguanyl_cyclase"/>
</dbReference>
<dbReference type="AlphaFoldDB" id="D4XV03"/>
<dbReference type="InterPro" id="IPR043502">
    <property type="entry name" value="DNA/RNA_pol_sf"/>
</dbReference>
<dbReference type="InterPro" id="IPR050116">
    <property type="entry name" value="DNA_polymerase-Y"/>
</dbReference>
<keyword evidence="4" id="KW-1185">Reference proteome</keyword>
<dbReference type="GO" id="GO:0003684">
    <property type="term" value="F:damaged DNA binding"/>
    <property type="evidence" value="ECO:0007669"/>
    <property type="project" value="InterPro"/>
</dbReference>
<dbReference type="Pfam" id="PF11799">
    <property type="entry name" value="IMS_C"/>
    <property type="match status" value="1"/>
</dbReference>
<gene>
    <name evidence="3" type="ORF">MALL_0161</name>
</gene>
<dbReference type="RefSeq" id="WP_005683092.1">
    <property type="nucleotide sequence ID" value="NZ_ADNC01000002.1"/>
</dbReference>
<dbReference type="GO" id="GO:0005829">
    <property type="term" value="C:cytosol"/>
    <property type="evidence" value="ECO:0007669"/>
    <property type="project" value="TreeGrafter"/>
</dbReference>
<evidence type="ECO:0000259" key="2">
    <source>
        <dbReference type="PROSITE" id="PS50173"/>
    </source>
</evidence>
<evidence type="ECO:0000313" key="3">
    <source>
        <dbReference type="EMBL" id="EFF41818.1"/>
    </source>
</evidence>
<accession>D4XV03</accession>
<dbReference type="GO" id="GO:0009432">
    <property type="term" value="P:SOS response"/>
    <property type="evidence" value="ECO:0007669"/>
    <property type="project" value="TreeGrafter"/>
</dbReference>
<dbReference type="STRING" id="747682.MALL_0161"/>
<dbReference type="InterPro" id="IPR022880">
    <property type="entry name" value="DNApol_IV"/>
</dbReference>
<dbReference type="CDD" id="cd03586">
    <property type="entry name" value="PolY_Pol_IV_kappa"/>
    <property type="match status" value="1"/>
</dbReference>
<evidence type="ECO:0000313" key="4">
    <source>
        <dbReference type="Proteomes" id="UP000004757"/>
    </source>
</evidence>
<dbReference type="PROSITE" id="PS50173">
    <property type="entry name" value="UMUC"/>
    <property type="match status" value="1"/>
</dbReference>
<sequence length="414" mass="47467">MSYNHKIIFHVDFDSYFVSAARTLRPELKNKPVAIGKKHSGAIATSISYELKNLKFKPGDSIWKIKQTVPNLVVVEPHFELYTFLSSKIFDYLHNRYSKIIEIVSIDECFIDVTNIASSYQKAYDIAKKIQNDVLNLFKIPLTIGISYNKFLAKMTTNINKPFGIGITTKEQIAEHFYHLKLEKFYGIGSSTAQKLEKIGLKTIGDLATKESNSFLINDTLGIVGKDLIIEAKGLGSDHVKTENNDLKSIGNSLTFESFELDTREDIFAILKSLILKVSTRADNRNLVGNVVTLLIRKKGRGWNNKQVKLESYINKYKEILEVANLIFNKVYNEEKIIGIGIKLSNLINYFDLYKKTNLFTSLKKENKIEKIIDQVNYKTGKKSVFTLYEYKKNKIKDHSQSKFLLEDTIFKKH</sequence>
<dbReference type="SUPFAM" id="SSF56672">
    <property type="entry name" value="DNA/RNA polymerases"/>
    <property type="match status" value="1"/>
</dbReference>
<dbReference type="Gene3D" id="3.40.1170.60">
    <property type="match status" value="1"/>
</dbReference>
<dbReference type="PANTHER" id="PTHR11076:SF33">
    <property type="entry name" value="DNA POLYMERASE KAPPA"/>
    <property type="match status" value="1"/>
</dbReference>
<dbReference type="EMBL" id="ADNC01000002">
    <property type="protein sequence ID" value="EFF41818.1"/>
    <property type="molecule type" value="Genomic_DNA"/>
</dbReference>
<dbReference type="InterPro" id="IPR017961">
    <property type="entry name" value="DNA_pol_Y-fam_little_finger"/>
</dbReference>
<comment type="caution">
    <text evidence="3">The sequence shown here is derived from an EMBL/GenBank/DDBJ whole genome shotgun (WGS) entry which is preliminary data.</text>
</comment>